<dbReference type="PANTHER" id="PTHR43880">
    <property type="entry name" value="ALCOHOL DEHYDROGENASE"/>
    <property type="match status" value="1"/>
</dbReference>
<dbReference type="EC" id="1.1.1.284" evidence="11"/>
<dbReference type="GO" id="GO:0004022">
    <property type="term" value="F:alcohol dehydrogenase (NAD+) activity"/>
    <property type="evidence" value="ECO:0007669"/>
    <property type="project" value="UniProtKB-EC"/>
</dbReference>
<evidence type="ECO:0000256" key="2">
    <source>
        <dbReference type="ARBA" id="ARBA00010902"/>
    </source>
</evidence>
<accession>A0A1X6P0D7</accession>
<dbReference type="InterPro" id="IPR013154">
    <property type="entry name" value="ADH-like_N"/>
</dbReference>
<dbReference type="InterPro" id="IPR036291">
    <property type="entry name" value="NAD(P)-bd_dom_sf"/>
</dbReference>
<dbReference type="Gene3D" id="3.40.50.720">
    <property type="entry name" value="NAD(P)-binding Rossmann-like Domain"/>
    <property type="match status" value="1"/>
</dbReference>
<dbReference type="FunFam" id="3.40.50.720:FF:000003">
    <property type="entry name" value="S-(hydroxymethyl)glutathione dehydrogenase"/>
    <property type="match status" value="1"/>
</dbReference>
<dbReference type="SUPFAM" id="SSF50129">
    <property type="entry name" value="GroES-like"/>
    <property type="match status" value="2"/>
</dbReference>
<dbReference type="InterPro" id="IPR011032">
    <property type="entry name" value="GroES-like_sf"/>
</dbReference>
<dbReference type="Gene3D" id="3.90.180.10">
    <property type="entry name" value="Medium-chain alcohol dehydrogenases, catalytic domain"/>
    <property type="match status" value="1"/>
</dbReference>
<evidence type="ECO:0000259" key="12">
    <source>
        <dbReference type="Pfam" id="PF00107"/>
    </source>
</evidence>
<evidence type="ECO:0000313" key="15">
    <source>
        <dbReference type="Proteomes" id="UP000218209"/>
    </source>
</evidence>
<evidence type="ECO:0000256" key="11">
    <source>
        <dbReference type="RuleBase" id="RU362016"/>
    </source>
</evidence>
<dbReference type="Pfam" id="PF08240">
    <property type="entry name" value="ADH_N"/>
    <property type="match status" value="1"/>
</dbReference>
<protein>
    <recommendedName>
        <fullName evidence="11">S-(hydroxymethyl)glutathione dehydrogenase</fullName>
        <ecNumber evidence="11">1.1.1.284</ecNumber>
    </recommendedName>
</protein>
<evidence type="ECO:0000256" key="9">
    <source>
        <dbReference type="ARBA" id="ARBA00049164"/>
    </source>
</evidence>
<dbReference type="PANTHER" id="PTHR43880:SF12">
    <property type="entry name" value="ALCOHOL DEHYDROGENASE CLASS-3"/>
    <property type="match status" value="1"/>
</dbReference>
<dbReference type="InterPro" id="IPR014183">
    <property type="entry name" value="ADH_3"/>
</dbReference>
<evidence type="ECO:0000256" key="3">
    <source>
        <dbReference type="ARBA" id="ARBA00022723"/>
    </source>
</evidence>
<dbReference type="PROSITE" id="PS00059">
    <property type="entry name" value="ADH_ZINC"/>
    <property type="match status" value="1"/>
</dbReference>
<name>A0A1X6P0D7_PORUM</name>
<keyword evidence="4 11" id="KW-0862">Zinc</keyword>
<dbReference type="Pfam" id="PF00107">
    <property type="entry name" value="ADH_zinc_N"/>
    <property type="match status" value="1"/>
</dbReference>
<evidence type="ECO:0000256" key="4">
    <source>
        <dbReference type="ARBA" id="ARBA00022833"/>
    </source>
</evidence>
<evidence type="ECO:0000256" key="8">
    <source>
        <dbReference type="ARBA" id="ARBA00048110"/>
    </source>
</evidence>
<dbReference type="Proteomes" id="UP000218209">
    <property type="component" value="Unassembled WGS sequence"/>
</dbReference>
<feature type="domain" description="Alcohol dehydrogenase-like C-terminal" evidence="12">
    <location>
        <begin position="206"/>
        <end position="332"/>
    </location>
</feature>
<dbReference type="GO" id="GO:0046294">
    <property type="term" value="P:formaldehyde catabolic process"/>
    <property type="evidence" value="ECO:0007669"/>
    <property type="project" value="InterPro"/>
</dbReference>
<evidence type="ECO:0000256" key="6">
    <source>
        <dbReference type="ARBA" id="ARBA00023027"/>
    </source>
</evidence>
<reference evidence="14 15" key="1">
    <citation type="submission" date="2017-03" db="EMBL/GenBank/DDBJ databases">
        <title>WGS assembly of Porphyra umbilicalis.</title>
        <authorList>
            <person name="Brawley S.H."/>
            <person name="Blouin N.A."/>
            <person name="Ficko-Blean E."/>
            <person name="Wheeler G.L."/>
            <person name="Lohr M."/>
            <person name="Goodson H.V."/>
            <person name="Jenkins J.W."/>
            <person name="Blaby-Haas C.E."/>
            <person name="Helliwell K.E."/>
            <person name="Chan C."/>
            <person name="Marriage T."/>
            <person name="Bhattacharya D."/>
            <person name="Klein A.S."/>
            <person name="Badis Y."/>
            <person name="Brodie J."/>
            <person name="Cao Y."/>
            <person name="Collen J."/>
            <person name="Dittami S.M."/>
            <person name="Gachon C.M."/>
            <person name="Green B.R."/>
            <person name="Karpowicz S."/>
            <person name="Kim J.W."/>
            <person name="Kudahl U."/>
            <person name="Lin S."/>
            <person name="Michel G."/>
            <person name="Mittag M."/>
            <person name="Olson B.J."/>
            <person name="Pangilinan J."/>
            <person name="Peng Y."/>
            <person name="Qiu H."/>
            <person name="Shu S."/>
            <person name="Singer J.T."/>
            <person name="Smith A.G."/>
            <person name="Sprecher B.N."/>
            <person name="Wagner V."/>
            <person name="Wang W."/>
            <person name="Wang Z.-Y."/>
            <person name="Yan J."/>
            <person name="Yarish C."/>
            <person name="Zoeuner-Riek S."/>
            <person name="Zhuang Y."/>
            <person name="Zou Y."/>
            <person name="Lindquist E.A."/>
            <person name="Grimwood J."/>
            <person name="Barry K."/>
            <person name="Rokhsar D.S."/>
            <person name="Schmutz J."/>
            <person name="Stiller J.W."/>
            <person name="Grossman A.R."/>
            <person name="Prochnik S.E."/>
        </authorList>
    </citation>
    <scope>NUCLEOTIDE SEQUENCE [LARGE SCALE GENOMIC DNA]</scope>
    <source>
        <strain evidence="14">4086291</strain>
    </source>
</reference>
<comment type="catalytic activity">
    <reaction evidence="8 11">
        <text>S-(hydroxymethyl)glutathione + NAD(+) = S-formylglutathione + NADH + H(+)</text>
        <dbReference type="Rhea" id="RHEA:19985"/>
        <dbReference type="ChEBI" id="CHEBI:15378"/>
        <dbReference type="ChEBI" id="CHEBI:57540"/>
        <dbReference type="ChEBI" id="CHEBI:57688"/>
        <dbReference type="ChEBI" id="CHEBI:57945"/>
        <dbReference type="ChEBI" id="CHEBI:58758"/>
        <dbReference type="EC" id="1.1.1.284"/>
    </reaction>
</comment>
<dbReference type="FunFam" id="3.90.180.10:FF:000067">
    <property type="entry name" value="alcohol dehydrogenase 1-like isoform X1"/>
    <property type="match status" value="1"/>
</dbReference>
<organism evidence="14 15">
    <name type="scientific">Porphyra umbilicalis</name>
    <name type="common">Purple laver</name>
    <name type="synonym">Red alga</name>
    <dbReference type="NCBI Taxonomy" id="2786"/>
    <lineage>
        <taxon>Eukaryota</taxon>
        <taxon>Rhodophyta</taxon>
        <taxon>Bangiophyceae</taxon>
        <taxon>Bangiales</taxon>
        <taxon>Bangiaceae</taxon>
        <taxon>Porphyra</taxon>
    </lineage>
</organism>
<dbReference type="CDD" id="cd08300">
    <property type="entry name" value="alcohol_DH_class_III"/>
    <property type="match status" value="1"/>
</dbReference>
<comment type="catalytic activity">
    <reaction evidence="9">
        <text>a secondary alcohol + NAD(+) = a ketone + NADH + H(+)</text>
        <dbReference type="Rhea" id="RHEA:10740"/>
        <dbReference type="ChEBI" id="CHEBI:15378"/>
        <dbReference type="ChEBI" id="CHEBI:17087"/>
        <dbReference type="ChEBI" id="CHEBI:35681"/>
        <dbReference type="ChEBI" id="CHEBI:57540"/>
        <dbReference type="ChEBI" id="CHEBI:57945"/>
        <dbReference type="EC" id="1.1.1.1"/>
    </reaction>
</comment>
<dbReference type="AlphaFoldDB" id="A0A1X6P0D7"/>
<dbReference type="OrthoDB" id="417550at2759"/>
<comment type="similarity">
    <text evidence="2 11">Belongs to the zinc-containing alcohol dehydrogenase family. Class-III subfamily.</text>
</comment>
<evidence type="ECO:0000259" key="13">
    <source>
        <dbReference type="Pfam" id="PF08240"/>
    </source>
</evidence>
<evidence type="ECO:0000256" key="7">
    <source>
        <dbReference type="ARBA" id="ARBA00047793"/>
    </source>
</evidence>
<dbReference type="InterPro" id="IPR013149">
    <property type="entry name" value="ADH-like_C"/>
</dbReference>
<dbReference type="GO" id="GO:0106322">
    <property type="term" value="F:S-(hydroxymethyl)glutathione dehydrogenase (NAD+) activity"/>
    <property type="evidence" value="ECO:0007669"/>
    <property type="project" value="RHEA"/>
</dbReference>
<keyword evidence="5 11" id="KW-0560">Oxidoreductase</keyword>
<comment type="catalytic activity">
    <reaction evidence="10">
        <text>a primary alcohol + NAD(+) = an aldehyde + NADH + H(+)</text>
        <dbReference type="Rhea" id="RHEA:10736"/>
        <dbReference type="ChEBI" id="CHEBI:15378"/>
        <dbReference type="ChEBI" id="CHEBI:15734"/>
        <dbReference type="ChEBI" id="CHEBI:17478"/>
        <dbReference type="ChEBI" id="CHEBI:57540"/>
        <dbReference type="ChEBI" id="CHEBI:57945"/>
        <dbReference type="EC" id="1.1.1.1"/>
    </reaction>
</comment>
<proteinExistence type="inferred from homology"/>
<evidence type="ECO:0000313" key="14">
    <source>
        <dbReference type="EMBL" id="OSX74245.1"/>
    </source>
</evidence>
<sequence length="379" mass="39227">MSSAPGPIECRGAIAWEAGKPLSVEKVTVGPPAAGEVRVRLAATGVCHTDAYTLSGTDPEGAFPCILGHEGAGVVESVGDGVTSVSVGDHVVLLYIPECRECKFCKSGKTNLCGAIRATQGKGVMPDGTSRLTATCSDRGLLHFMGTSTFCEYAVLPAIAVATVDAAAPLTSVCLLGCGIPTGVGAVRNTCKVEEGATVAVFGLGGVGLSVVQGAVLAGASRIIGVDIDAGKFANATKFGATECVNPKDYGDKPIQEVLVEMTDGGLDYTFEAIGRTATMRSALEAAHKGWGMSCIIGVAGAGEMIQTRPFQLVTGRRWVGTAFGGTKGRTEVPLLVKEYMDGKLKIDECITKKYSLDQINDAFADMHDGKLIRGVIVF</sequence>
<evidence type="ECO:0000256" key="1">
    <source>
        <dbReference type="ARBA" id="ARBA00001947"/>
    </source>
</evidence>
<keyword evidence="6 11" id="KW-0520">NAD</keyword>
<dbReference type="SUPFAM" id="SSF51735">
    <property type="entry name" value="NAD(P)-binding Rossmann-fold domains"/>
    <property type="match status" value="1"/>
</dbReference>
<keyword evidence="15" id="KW-1185">Reference proteome</keyword>
<dbReference type="InterPro" id="IPR002328">
    <property type="entry name" value="ADH_Zn_CS"/>
</dbReference>
<dbReference type="EMBL" id="KV918957">
    <property type="protein sequence ID" value="OSX74245.1"/>
    <property type="molecule type" value="Genomic_DNA"/>
</dbReference>
<comment type="catalytic activity">
    <reaction evidence="7">
        <text>S-(hydroxymethyl)glutathione + NADP(+) = S-formylglutathione + NADPH + H(+)</text>
        <dbReference type="Rhea" id="RHEA:19981"/>
        <dbReference type="ChEBI" id="CHEBI:15378"/>
        <dbReference type="ChEBI" id="CHEBI:57688"/>
        <dbReference type="ChEBI" id="CHEBI:57783"/>
        <dbReference type="ChEBI" id="CHEBI:58349"/>
        <dbReference type="ChEBI" id="CHEBI:58758"/>
        <dbReference type="EC" id="1.1.1.284"/>
    </reaction>
</comment>
<dbReference type="GO" id="GO:0005829">
    <property type="term" value="C:cytosol"/>
    <property type="evidence" value="ECO:0007669"/>
    <property type="project" value="TreeGrafter"/>
</dbReference>
<evidence type="ECO:0000256" key="10">
    <source>
        <dbReference type="ARBA" id="ARBA00049243"/>
    </source>
</evidence>
<feature type="domain" description="Alcohol dehydrogenase-like N-terminal" evidence="13">
    <location>
        <begin position="34"/>
        <end position="161"/>
    </location>
</feature>
<dbReference type="GO" id="GO:0008270">
    <property type="term" value="F:zinc ion binding"/>
    <property type="evidence" value="ECO:0007669"/>
    <property type="project" value="InterPro"/>
</dbReference>
<evidence type="ECO:0000256" key="5">
    <source>
        <dbReference type="ARBA" id="ARBA00023002"/>
    </source>
</evidence>
<gene>
    <name evidence="14" type="ORF">BU14_0299s0013</name>
</gene>
<keyword evidence="3 11" id="KW-0479">Metal-binding</keyword>
<dbReference type="GO" id="GO:0106321">
    <property type="term" value="F:S-(hydroxymethyl)glutathione dehydrogenase (NADP+) activity"/>
    <property type="evidence" value="ECO:0007669"/>
    <property type="project" value="RHEA"/>
</dbReference>
<dbReference type="NCBIfam" id="TIGR02818">
    <property type="entry name" value="adh_III_F_hyde"/>
    <property type="match status" value="1"/>
</dbReference>
<comment type="cofactor">
    <cofactor evidence="1 11">
        <name>Zn(2+)</name>
        <dbReference type="ChEBI" id="CHEBI:29105"/>
    </cofactor>
</comment>